<dbReference type="EMBL" id="FNID01000015">
    <property type="protein sequence ID" value="SDN27555.1"/>
    <property type="molecule type" value="Genomic_DNA"/>
</dbReference>
<proteinExistence type="predicted"/>
<dbReference type="OrthoDB" id="1858250at2"/>
<dbReference type="STRING" id="258515.SAMN05192585_1158"/>
<reference evidence="1 2" key="1">
    <citation type="submission" date="2016-10" db="EMBL/GenBank/DDBJ databases">
        <authorList>
            <person name="de Groot N.N."/>
        </authorList>
    </citation>
    <scope>NUCLEOTIDE SEQUENCE [LARGE SCALE GENOMIC DNA]</scope>
    <source>
        <strain evidence="1 2">CGMCC 1.5012</strain>
    </source>
</reference>
<keyword evidence="2" id="KW-1185">Reference proteome</keyword>
<protein>
    <submittedName>
        <fullName evidence="1">Sporulation protein YqfC</fullName>
    </submittedName>
</protein>
<gene>
    <name evidence="1" type="ORF">SAMN05192585_1158</name>
</gene>
<evidence type="ECO:0000313" key="1">
    <source>
        <dbReference type="EMBL" id="SDN27555.1"/>
    </source>
</evidence>
<dbReference type="AlphaFoldDB" id="A0A1H0A271"/>
<organism evidence="1 2">
    <name type="scientific">Acetanaerobacterium elongatum</name>
    <dbReference type="NCBI Taxonomy" id="258515"/>
    <lineage>
        <taxon>Bacteria</taxon>
        <taxon>Bacillati</taxon>
        <taxon>Bacillota</taxon>
        <taxon>Clostridia</taxon>
        <taxon>Eubacteriales</taxon>
        <taxon>Oscillospiraceae</taxon>
        <taxon>Acetanaerobacterium</taxon>
    </lineage>
</organism>
<evidence type="ECO:0000313" key="2">
    <source>
        <dbReference type="Proteomes" id="UP000199182"/>
    </source>
</evidence>
<accession>A0A1H0A271</accession>
<dbReference type="InterPro" id="IPR022476">
    <property type="entry name" value="Spore_YabP/YqfC"/>
</dbReference>
<dbReference type="Pfam" id="PF07873">
    <property type="entry name" value="YabP"/>
    <property type="match status" value="1"/>
</dbReference>
<sequence length="78" mass="8490">MLQFPETALSKSAQMEIMGNREITLDGSQGVLEYSEDCIKINAGRMVLKFSGRGLTLKCLSGESLAIEGFLTGIEFLT</sequence>
<dbReference type="Proteomes" id="UP000199182">
    <property type="component" value="Unassembled WGS sequence"/>
</dbReference>
<name>A0A1H0A271_9FIRM</name>